<keyword evidence="4 6" id="KW-0720">Serine protease</keyword>
<dbReference type="PANTHER" id="PTHR43806">
    <property type="entry name" value="PEPTIDASE S8"/>
    <property type="match status" value="1"/>
</dbReference>
<evidence type="ECO:0000313" key="9">
    <source>
        <dbReference type="EMBL" id="PYZ97789.1"/>
    </source>
</evidence>
<dbReference type="PROSITE" id="PS00136">
    <property type="entry name" value="SUBTILASE_ASP"/>
    <property type="match status" value="1"/>
</dbReference>
<dbReference type="InterPro" id="IPR022398">
    <property type="entry name" value="Peptidase_S8_His-AS"/>
</dbReference>
<evidence type="ECO:0000259" key="8">
    <source>
        <dbReference type="Pfam" id="PF00082"/>
    </source>
</evidence>
<evidence type="ECO:0000256" key="1">
    <source>
        <dbReference type="ARBA" id="ARBA00011073"/>
    </source>
</evidence>
<dbReference type="OrthoDB" id="9798386at2"/>
<feature type="domain" description="Peptidase S8/S53" evidence="8">
    <location>
        <begin position="146"/>
        <end position="431"/>
    </location>
</feature>
<evidence type="ECO:0000256" key="3">
    <source>
        <dbReference type="ARBA" id="ARBA00022801"/>
    </source>
</evidence>
<dbReference type="PRINTS" id="PR00723">
    <property type="entry name" value="SUBTILISIN"/>
</dbReference>
<evidence type="ECO:0000313" key="10">
    <source>
        <dbReference type="Proteomes" id="UP000248066"/>
    </source>
</evidence>
<sequence>MFHYRMVRLLRSHGGKVDQQVKSHLMNAYKPLRWVPCFFHTLYEKWVSKTKLVSVLLEFEDGHCLEAVDQASAILSPYLRCGVKTTFSRISCCSAEVTPEALEQLLTRCTKLRKIHLNRQMHALLDTAVPASGAFDLIRNSTRLTGKGVTIAILDTGVDPHKDLEGRITAFKDFIHNEAEPYDDNGHGTHCAGDAAANGVSSDGRYKGPAPEASIIGVKVLDKIGAGSMETVMEGIEWCLQYNEEFPHRPIHVINLSLGSRAQRFDTEEDDPIIRMVNVAWRNGIVVCAAAGNEGPGEQTIASPGVSSTILTVGALDDQDTINRDDDEVAEFSSRGPTVYGQIKPDILAPGVSIVSLRSPGSYLDKLQKQARVGSDYVALSGTSMATPIVAGIVALMLQQNPELTPDEVKTALMEGTDQWRDKDRNVYGAGYVNADRSIPG</sequence>
<dbReference type="Pfam" id="PF00082">
    <property type="entry name" value="Peptidase_S8"/>
    <property type="match status" value="1"/>
</dbReference>
<dbReference type="PROSITE" id="PS00137">
    <property type="entry name" value="SUBTILASE_HIS"/>
    <property type="match status" value="1"/>
</dbReference>
<dbReference type="PANTHER" id="PTHR43806:SF65">
    <property type="entry name" value="SERINE PROTEASE APRX"/>
    <property type="match status" value="1"/>
</dbReference>
<proteinExistence type="inferred from homology"/>
<keyword evidence="10" id="KW-1185">Reference proteome</keyword>
<evidence type="ECO:0000256" key="6">
    <source>
        <dbReference type="PROSITE-ProRule" id="PRU01240"/>
    </source>
</evidence>
<dbReference type="GO" id="GO:0006508">
    <property type="term" value="P:proteolysis"/>
    <property type="evidence" value="ECO:0007669"/>
    <property type="project" value="UniProtKB-KW"/>
</dbReference>
<dbReference type="SUPFAM" id="SSF52743">
    <property type="entry name" value="Subtilisin-like"/>
    <property type="match status" value="1"/>
</dbReference>
<dbReference type="CDD" id="cd07487">
    <property type="entry name" value="Peptidases_S8_1"/>
    <property type="match status" value="1"/>
</dbReference>
<dbReference type="AlphaFoldDB" id="A0A2W0HLP7"/>
<feature type="active site" description="Charge relay system" evidence="5 6">
    <location>
        <position position="187"/>
    </location>
</feature>
<reference evidence="9 10" key="1">
    <citation type="submission" date="2017-10" db="EMBL/GenBank/DDBJ databases">
        <title>Bacillus sp. nov., a halophilic bacterium isolated from a Yangshapao Lake.</title>
        <authorList>
            <person name="Wang H."/>
        </authorList>
    </citation>
    <scope>NUCLEOTIDE SEQUENCE [LARGE SCALE GENOMIC DNA]</scope>
    <source>
        <strain evidence="9 10">YSP-3</strain>
    </source>
</reference>
<dbReference type="InterPro" id="IPR036852">
    <property type="entry name" value="Peptidase_S8/S53_dom_sf"/>
</dbReference>
<dbReference type="Proteomes" id="UP000248066">
    <property type="component" value="Unassembled WGS sequence"/>
</dbReference>
<name>A0A2W0HLP7_9BACI</name>
<comment type="caution">
    <text evidence="9">The sequence shown here is derived from an EMBL/GenBank/DDBJ whole genome shotgun (WGS) entry which is preliminary data.</text>
</comment>
<gene>
    <name evidence="9" type="ORF">CR205_04130</name>
</gene>
<dbReference type="Gene3D" id="3.40.50.200">
    <property type="entry name" value="Peptidase S8/S53 domain"/>
    <property type="match status" value="1"/>
</dbReference>
<protein>
    <submittedName>
        <fullName evidence="9">Serine protease</fullName>
    </submittedName>
</protein>
<dbReference type="PROSITE" id="PS51892">
    <property type="entry name" value="SUBTILASE"/>
    <property type="match status" value="1"/>
</dbReference>
<accession>A0A2W0HLP7</accession>
<dbReference type="EMBL" id="PDOF01000001">
    <property type="protein sequence ID" value="PYZ97789.1"/>
    <property type="molecule type" value="Genomic_DNA"/>
</dbReference>
<organism evidence="9 10">
    <name type="scientific">Alteribacter lacisalsi</name>
    <dbReference type="NCBI Taxonomy" id="2045244"/>
    <lineage>
        <taxon>Bacteria</taxon>
        <taxon>Bacillati</taxon>
        <taxon>Bacillota</taxon>
        <taxon>Bacilli</taxon>
        <taxon>Bacillales</taxon>
        <taxon>Bacillaceae</taxon>
        <taxon>Alteribacter</taxon>
    </lineage>
</organism>
<feature type="active site" description="Charge relay system" evidence="5 6">
    <location>
        <position position="384"/>
    </location>
</feature>
<dbReference type="PROSITE" id="PS00138">
    <property type="entry name" value="SUBTILASE_SER"/>
    <property type="match status" value="1"/>
</dbReference>
<feature type="active site" description="Charge relay system" evidence="5 6">
    <location>
        <position position="155"/>
    </location>
</feature>
<comment type="similarity">
    <text evidence="1 6 7">Belongs to the peptidase S8 family.</text>
</comment>
<keyword evidence="3 6" id="KW-0378">Hydrolase</keyword>
<dbReference type="InterPro" id="IPR023827">
    <property type="entry name" value="Peptidase_S8_Asp-AS"/>
</dbReference>
<dbReference type="InterPro" id="IPR000209">
    <property type="entry name" value="Peptidase_S8/S53_dom"/>
</dbReference>
<dbReference type="GO" id="GO:0004252">
    <property type="term" value="F:serine-type endopeptidase activity"/>
    <property type="evidence" value="ECO:0007669"/>
    <property type="project" value="UniProtKB-UniRule"/>
</dbReference>
<keyword evidence="2 6" id="KW-0645">Protease</keyword>
<evidence type="ECO:0000256" key="5">
    <source>
        <dbReference type="PIRSR" id="PIRSR615500-1"/>
    </source>
</evidence>
<evidence type="ECO:0000256" key="4">
    <source>
        <dbReference type="ARBA" id="ARBA00022825"/>
    </source>
</evidence>
<dbReference type="InterPro" id="IPR015500">
    <property type="entry name" value="Peptidase_S8_subtilisin-rel"/>
</dbReference>
<dbReference type="InterPro" id="IPR023828">
    <property type="entry name" value="Peptidase_S8_Ser-AS"/>
</dbReference>
<evidence type="ECO:0000256" key="2">
    <source>
        <dbReference type="ARBA" id="ARBA00022670"/>
    </source>
</evidence>
<evidence type="ECO:0000256" key="7">
    <source>
        <dbReference type="RuleBase" id="RU003355"/>
    </source>
</evidence>
<dbReference type="InterPro" id="IPR050131">
    <property type="entry name" value="Peptidase_S8_subtilisin-like"/>
</dbReference>
<dbReference type="RefSeq" id="WP_110517226.1">
    <property type="nucleotide sequence ID" value="NZ_PDOF01000001.1"/>
</dbReference>